<feature type="region of interest" description="Disordered" evidence="1">
    <location>
        <begin position="499"/>
        <end position="628"/>
    </location>
</feature>
<feature type="region of interest" description="Disordered" evidence="1">
    <location>
        <begin position="413"/>
        <end position="476"/>
    </location>
</feature>
<feature type="compositionally biased region" description="Gly residues" evidence="1">
    <location>
        <begin position="308"/>
        <end position="318"/>
    </location>
</feature>
<name>A0A426DHE0_9FIRM</name>
<evidence type="ECO:0000313" key="3">
    <source>
        <dbReference type="EMBL" id="RRK32131.1"/>
    </source>
</evidence>
<dbReference type="EMBL" id="RHJS01000002">
    <property type="protein sequence ID" value="RRK32131.1"/>
    <property type="molecule type" value="Genomic_DNA"/>
</dbReference>
<evidence type="ECO:0000256" key="1">
    <source>
        <dbReference type="SAM" id="MobiDB-lite"/>
    </source>
</evidence>
<feature type="region of interest" description="Disordered" evidence="1">
    <location>
        <begin position="300"/>
        <end position="342"/>
    </location>
</feature>
<feature type="compositionally biased region" description="Basic and acidic residues" evidence="1">
    <location>
        <begin position="586"/>
        <end position="608"/>
    </location>
</feature>
<dbReference type="AlphaFoldDB" id="A0A426DHE0"/>
<feature type="transmembrane region" description="Helical" evidence="2">
    <location>
        <begin position="52"/>
        <end position="71"/>
    </location>
</feature>
<keyword evidence="2" id="KW-1133">Transmembrane helix</keyword>
<accession>A0A426DHE0</accession>
<feature type="transmembrane region" description="Helical" evidence="2">
    <location>
        <begin position="243"/>
        <end position="262"/>
    </location>
</feature>
<feature type="transmembrane region" description="Helical" evidence="2">
    <location>
        <begin position="213"/>
        <end position="231"/>
    </location>
</feature>
<organism evidence="3 4">
    <name type="scientific">Schaedlerella arabinosiphila</name>
    <dbReference type="NCBI Taxonomy" id="2044587"/>
    <lineage>
        <taxon>Bacteria</taxon>
        <taxon>Bacillati</taxon>
        <taxon>Bacillota</taxon>
        <taxon>Clostridia</taxon>
        <taxon>Lachnospirales</taxon>
        <taxon>Lachnospiraceae</taxon>
        <taxon>Schaedlerella</taxon>
    </lineage>
</organism>
<feature type="compositionally biased region" description="Basic and acidic residues" evidence="1">
    <location>
        <begin position="523"/>
        <end position="532"/>
    </location>
</feature>
<feature type="compositionally biased region" description="Acidic residues" evidence="1">
    <location>
        <begin position="424"/>
        <end position="437"/>
    </location>
</feature>
<gene>
    <name evidence="3" type="ORF">EBB54_12695</name>
</gene>
<reference evidence="3" key="1">
    <citation type="submission" date="2018-10" db="EMBL/GenBank/DDBJ databases">
        <title>Schaedlerella arabinophila gen. nov. sp. nov., isolated from the mouse intestinal tract and comparative analysis with the genome of the closely related altered Schaedler flora strain ASF502.</title>
        <authorList>
            <person name="Miyake S."/>
            <person name="Soh M."/>
            <person name="Seedorf H."/>
        </authorList>
    </citation>
    <scope>NUCLEOTIDE SEQUENCE [LARGE SCALE GENOMIC DNA]</scope>
    <source>
        <strain evidence="3">DSM 106076</strain>
    </source>
</reference>
<feature type="transmembrane region" description="Helical" evidence="2">
    <location>
        <begin position="143"/>
        <end position="168"/>
    </location>
</feature>
<feature type="transmembrane region" description="Helical" evidence="2">
    <location>
        <begin position="180"/>
        <end position="201"/>
    </location>
</feature>
<keyword evidence="2" id="KW-0472">Membrane</keyword>
<feature type="transmembrane region" description="Helical" evidence="2">
    <location>
        <begin position="91"/>
        <end position="109"/>
    </location>
</feature>
<keyword evidence="2" id="KW-0812">Transmembrane</keyword>
<dbReference type="RefSeq" id="WP_125127655.1">
    <property type="nucleotide sequence ID" value="NZ_RHJS01000002.1"/>
</dbReference>
<comment type="caution">
    <text evidence="3">The sequence shown here is derived from an EMBL/GenBank/DDBJ whole genome shotgun (WGS) entry which is preliminary data.</text>
</comment>
<sequence>MGWLLELLIEGIRELCSQFIVDMMSLVTDMFTELLSCDLSLFEELFSVAGDLYSNAILPMGAALLLLICVWQLFKSMFGKTGVASEDPVELVLRSGICLFFIVAAKPMVDYILRVAGTPYQWVAGTEIEVSSFSEYVSVLEGITAGIGIDSLNIAILTLILQFVVAWNYFKMLFVIAERYVLLGVFSYTAPLAFGTGGSKATNNILASWSKMFGGQIVLIILNSWCLKMFLSGYGNLTASSYGFTKFFAATLCLVGFCKVTFKLDSYLSSLGVNLGRPSTGMGALGLMMAAGRIFSHVGRGSSQTAGGPSGNGEGTGAGNDSYMDGSGMTDTGGPIPMGLGADGIQAEDGTDFGNGMEEELADAGLESGDFDTMADGEGSVLEEMGMMPEDGPGSEDLAGMEEQSTETVFGMEGSASGELGDYPVEEEEPETGETEDAGMNLEGTVPGDSGIEDAGIGSGMDGFEKDGSISTGSHTAETGLSAETQGILSEIGSEAGISSTESFDSEGGIEAGNAPVFGGETALHEPGHEMELTDSSSGAGQGDTKVLPVIGGHEVNGLGYHDFDTPGPTQVQGNPGIGPGTVSSESRKQEYRKITEERKFREVPKSRKDLKKKKKQNPKAKNGDSKV</sequence>
<keyword evidence="4" id="KW-1185">Reference proteome</keyword>
<evidence type="ECO:0000313" key="4">
    <source>
        <dbReference type="Proteomes" id="UP000274920"/>
    </source>
</evidence>
<protein>
    <submittedName>
        <fullName evidence="3">Uncharacterized protein</fullName>
    </submittedName>
</protein>
<dbReference type="Proteomes" id="UP000274920">
    <property type="component" value="Unassembled WGS sequence"/>
</dbReference>
<proteinExistence type="predicted"/>
<evidence type="ECO:0000256" key="2">
    <source>
        <dbReference type="SAM" id="Phobius"/>
    </source>
</evidence>
<feature type="compositionally biased region" description="Basic residues" evidence="1">
    <location>
        <begin position="609"/>
        <end position="619"/>
    </location>
</feature>